<evidence type="ECO:0000313" key="2">
    <source>
        <dbReference type="EMBL" id="GET40494.1"/>
    </source>
</evidence>
<gene>
    <name evidence="2" type="ORF">MiSe_53030</name>
</gene>
<sequence length="280" mass="32432">MVYGYWDKICNSNWTLKDWLKNLKQAGGYAAVHLKPKDILDINAENLSVLIGNKLKPLFILILLSTESEPIINIKKSRASEALTSNSMKIEKRNLLNQMNLDFNFEDDYVNGSQKSINKINHVVQKRDDLDLAQQYLDAEKYFSPKSIKEAKERITISIARRQGHSKFRQTLLEAYNYRCAITGCDAQEALEAAHIIPYIETENNHPSNGLLLRADLHTLFDLNLITIDPEMMRIHLAPDLHHTSYRDLHGKPLQLPKNKAYLPKKEALKWRCYHCGWYR</sequence>
<dbReference type="Pfam" id="PF13391">
    <property type="entry name" value="HNH_2"/>
    <property type="match status" value="1"/>
</dbReference>
<evidence type="ECO:0000259" key="1">
    <source>
        <dbReference type="Pfam" id="PF13391"/>
    </source>
</evidence>
<protein>
    <submittedName>
        <fullName evidence="2">TPR repeat-containing protein</fullName>
    </submittedName>
</protein>
<proteinExistence type="predicted"/>
<accession>A0AAV3WJS5</accession>
<dbReference type="EMBL" id="BLAY01000092">
    <property type="protein sequence ID" value="GET40494.1"/>
    <property type="molecule type" value="Genomic_DNA"/>
</dbReference>
<dbReference type="AlphaFoldDB" id="A0AAV3WJS5"/>
<feature type="domain" description="HNH nuclease" evidence="1">
    <location>
        <begin position="180"/>
        <end position="229"/>
    </location>
</feature>
<dbReference type="Proteomes" id="UP001050975">
    <property type="component" value="Unassembled WGS sequence"/>
</dbReference>
<evidence type="ECO:0000313" key="3">
    <source>
        <dbReference type="Proteomes" id="UP001050975"/>
    </source>
</evidence>
<comment type="caution">
    <text evidence="2">The sequence shown here is derived from an EMBL/GenBank/DDBJ whole genome shotgun (WGS) entry which is preliminary data.</text>
</comment>
<organism evidence="2 3">
    <name type="scientific">Microseira wollei NIES-4236</name>
    <dbReference type="NCBI Taxonomy" id="2530354"/>
    <lineage>
        <taxon>Bacteria</taxon>
        <taxon>Bacillati</taxon>
        <taxon>Cyanobacteriota</taxon>
        <taxon>Cyanophyceae</taxon>
        <taxon>Oscillatoriophycideae</taxon>
        <taxon>Aerosakkonematales</taxon>
        <taxon>Aerosakkonemataceae</taxon>
        <taxon>Microseira</taxon>
    </lineage>
</organism>
<name>A0AAV3WJS5_9CYAN</name>
<dbReference type="InterPro" id="IPR003615">
    <property type="entry name" value="HNH_nuc"/>
</dbReference>
<reference evidence="2" key="1">
    <citation type="submission" date="2019-10" db="EMBL/GenBank/DDBJ databases">
        <title>Draft genome sequece of Microseira wollei NIES-4236.</title>
        <authorList>
            <person name="Yamaguchi H."/>
            <person name="Suzuki S."/>
            <person name="Kawachi M."/>
        </authorList>
    </citation>
    <scope>NUCLEOTIDE SEQUENCE</scope>
    <source>
        <strain evidence="2">NIES-4236</strain>
    </source>
</reference>
<keyword evidence="3" id="KW-1185">Reference proteome</keyword>